<name>A0ABM1GZW8_SOLPN</name>
<keyword evidence="2" id="KW-1185">Reference proteome</keyword>
<gene>
    <name evidence="3" type="primary">LOC107022185</name>
</gene>
<proteinExistence type="predicted"/>
<reference evidence="3" key="2">
    <citation type="submission" date="2025-08" db="UniProtKB">
        <authorList>
            <consortium name="RefSeq"/>
        </authorList>
    </citation>
    <scope>IDENTIFICATION</scope>
</reference>
<dbReference type="PANTHER" id="PTHR46033:SF60">
    <property type="entry name" value="AMINOTRANSFERASE-LIKE PLANT MOBILE DOMAIN-CONTAINING PROTEIN"/>
    <property type="match status" value="1"/>
</dbReference>
<dbReference type="RefSeq" id="XP_015078353.1">
    <property type="nucleotide sequence ID" value="XM_015222867.1"/>
</dbReference>
<protein>
    <submittedName>
        <fullName evidence="3">Serine/threonine-protein phosphatase 7 long form homolog</fullName>
    </submittedName>
</protein>
<dbReference type="Pfam" id="PF10536">
    <property type="entry name" value="PMD"/>
    <property type="match status" value="1"/>
</dbReference>
<dbReference type="Proteomes" id="UP000694930">
    <property type="component" value="Chromosome 6"/>
</dbReference>
<reference evidence="2" key="1">
    <citation type="journal article" date="2014" name="Nat. Genet.">
        <title>The genome of the stress-tolerant wild tomato species Solanum pennellii.</title>
        <authorList>
            <person name="Bolger A."/>
            <person name="Scossa F."/>
            <person name="Bolger M.E."/>
            <person name="Lanz C."/>
            <person name="Maumus F."/>
            <person name="Tohge T."/>
            <person name="Quesneville H."/>
            <person name="Alseekh S."/>
            <person name="Sorensen I."/>
            <person name="Lichtenstein G."/>
            <person name="Fich E.A."/>
            <person name="Conte M."/>
            <person name="Keller H."/>
            <person name="Schneeberger K."/>
            <person name="Schwacke R."/>
            <person name="Ofner I."/>
            <person name="Vrebalov J."/>
            <person name="Xu Y."/>
            <person name="Osorio S."/>
            <person name="Aflitos S.A."/>
            <person name="Schijlen E."/>
            <person name="Jimenez-Gomez J.M."/>
            <person name="Ryngajllo M."/>
            <person name="Kimura S."/>
            <person name="Kumar R."/>
            <person name="Koenig D."/>
            <person name="Headland L.R."/>
            <person name="Maloof J.N."/>
            <person name="Sinha N."/>
            <person name="van Ham R.C."/>
            <person name="Lankhorst R.K."/>
            <person name="Mao L."/>
            <person name="Vogel A."/>
            <person name="Arsova B."/>
            <person name="Panstruga R."/>
            <person name="Fei Z."/>
            <person name="Rose J.K."/>
            <person name="Zamir D."/>
            <person name="Carrari F."/>
            <person name="Giovannoni J.J."/>
            <person name="Weigel D."/>
            <person name="Usadel B."/>
            <person name="Fernie A.R."/>
        </authorList>
    </citation>
    <scope>NUCLEOTIDE SEQUENCE [LARGE SCALE GENOMIC DNA]</scope>
    <source>
        <strain evidence="2">cv. LA0716</strain>
    </source>
</reference>
<evidence type="ECO:0000259" key="1">
    <source>
        <dbReference type="Pfam" id="PF10536"/>
    </source>
</evidence>
<dbReference type="InterPro" id="IPR019557">
    <property type="entry name" value="AminoTfrase-like_pln_mobile"/>
</dbReference>
<evidence type="ECO:0000313" key="3">
    <source>
        <dbReference type="RefSeq" id="XP_015078353.1"/>
    </source>
</evidence>
<dbReference type="GeneID" id="107022185"/>
<accession>A0ABM1GZW8</accession>
<sequence length="421" mass="48264">MERVVNPGPIDRTLLLSQHEHKSELFWKGEIPLVALLGRQYDRALVTAMVERWRPETHCFHLPFGEVTITLQDMQVLFGLCIDGDVVYNQDATRRIRPWRTLLETLTRCTIAPTDMDGASRVRIHSITGYLRDQLHVDPIRDATPVERVERIARLYMLVILGGILFPNSSGNLISLHYLAFLDRIHDVGKHSWGSAVLAYLYRALSRASIDNVIDICRFIPLFQVWYWERVLPVQPSAPPQHDGDILLLYARRWTRGTDSDTESYHVHIPIRDQLDRMTENQSNATVWSFPACTCDCWGTNHHVHNQRRRLGPKVLEMMDKYFRDWGNRHQSLAVEVNDGTSGAGYKLWYMMQGRLFIGSPALEVAVSSDFVHSADTSIAMSRGLFKLYSLALQWQRDTTSASHGEEVSQIVKDTLVEAEI</sequence>
<dbReference type="InterPro" id="IPR044824">
    <property type="entry name" value="MAIN-like"/>
</dbReference>
<feature type="domain" description="Aminotransferase-like plant mobile" evidence="1">
    <location>
        <begin position="41"/>
        <end position="282"/>
    </location>
</feature>
<organism evidence="2 3">
    <name type="scientific">Solanum pennellii</name>
    <name type="common">Tomato</name>
    <name type="synonym">Lycopersicon pennellii</name>
    <dbReference type="NCBI Taxonomy" id="28526"/>
    <lineage>
        <taxon>Eukaryota</taxon>
        <taxon>Viridiplantae</taxon>
        <taxon>Streptophyta</taxon>
        <taxon>Embryophyta</taxon>
        <taxon>Tracheophyta</taxon>
        <taxon>Spermatophyta</taxon>
        <taxon>Magnoliopsida</taxon>
        <taxon>eudicotyledons</taxon>
        <taxon>Gunneridae</taxon>
        <taxon>Pentapetalae</taxon>
        <taxon>asterids</taxon>
        <taxon>lamiids</taxon>
        <taxon>Solanales</taxon>
        <taxon>Solanaceae</taxon>
        <taxon>Solanoideae</taxon>
        <taxon>Solaneae</taxon>
        <taxon>Solanum</taxon>
        <taxon>Solanum subgen. Lycopersicon</taxon>
    </lineage>
</organism>
<dbReference type="PANTHER" id="PTHR46033">
    <property type="entry name" value="PROTEIN MAIN-LIKE 2"/>
    <property type="match status" value="1"/>
</dbReference>
<evidence type="ECO:0000313" key="2">
    <source>
        <dbReference type="Proteomes" id="UP000694930"/>
    </source>
</evidence>